<organism evidence="6 7">
    <name type="scientific">Ciona intestinalis</name>
    <name type="common">Transparent sea squirt</name>
    <name type="synonym">Ascidia intestinalis</name>
    <dbReference type="NCBI Taxonomy" id="7719"/>
    <lineage>
        <taxon>Eukaryota</taxon>
        <taxon>Metazoa</taxon>
        <taxon>Chordata</taxon>
        <taxon>Tunicata</taxon>
        <taxon>Ascidiacea</taxon>
        <taxon>Phlebobranchia</taxon>
        <taxon>Cionidae</taxon>
        <taxon>Ciona</taxon>
    </lineage>
</organism>
<keyword evidence="1" id="KW-0479">Metal-binding</keyword>
<evidence type="ECO:0000259" key="5">
    <source>
        <dbReference type="PROSITE" id="PS50016"/>
    </source>
</evidence>
<evidence type="ECO:0000256" key="4">
    <source>
        <dbReference type="PROSITE-ProRule" id="PRU00146"/>
    </source>
</evidence>
<reference evidence="7" key="1">
    <citation type="journal article" date="2002" name="Science">
        <title>The draft genome of Ciona intestinalis: insights into chordate and vertebrate origins.</title>
        <authorList>
            <person name="Dehal P."/>
            <person name="Satou Y."/>
            <person name="Campbell R.K."/>
            <person name="Chapman J."/>
            <person name="Degnan B."/>
            <person name="De Tomaso A."/>
            <person name="Davidson B."/>
            <person name="Di Gregorio A."/>
            <person name="Gelpke M."/>
            <person name="Goodstein D.M."/>
            <person name="Harafuji N."/>
            <person name="Hastings K.E."/>
            <person name="Ho I."/>
            <person name="Hotta K."/>
            <person name="Huang W."/>
            <person name="Kawashima T."/>
            <person name="Lemaire P."/>
            <person name="Martinez D."/>
            <person name="Meinertzhagen I.A."/>
            <person name="Necula S."/>
            <person name="Nonaka M."/>
            <person name="Putnam N."/>
            <person name="Rash S."/>
            <person name="Saiga H."/>
            <person name="Satake M."/>
            <person name="Terry A."/>
            <person name="Yamada L."/>
            <person name="Wang H.G."/>
            <person name="Awazu S."/>
            <person name="Azumi K."/>
            <person name="Boore J."/>
            <person name="Branno M."/>
            <person name="Chin-Bow S."/>
            <person name="DeSantis R."/>
            <person name="Doyle S."/>
            <person name="Francino P."/>
            <person name="Keys D.N."/>
            <person name="Haga S."/>
            <person name="Hayashi H."/>
            <person name="Hino K."/>
            <person name="Imai K.S."/>
            <person name="Inaba K."/>
            <person name="Kano S."/>
            <person name="Kobayashi K."/>
            <person name="Kobayashi M."/>
            <person name="Lee B.I."/>
            <person name="Makabe K.W."/>
            <person name="Manohar C."/>
            <person name="Matassi G."/>
            <person name="Medina M."/>
            <person name="Mochizuki Y."/>
            <person name="Mount S."/>
            <person name="Morishita T."/>
            <person name="Miura S."/>
            <person name="Nakayama A."/>
            <person name="Nishizaka S."/>
            <person name="Nomoto H."/>
            <person name="Ohta F."/>
            <person name="Oishi K."/>
            <person name="Rigoutsos I."/>
            <person name="Sano M."/>
            <person name="Sasaki A."/>
            <person name="Sasakura Y."/>
            <person name="Shoguchi E."/>
            <person name="Shin-i T."/>
            <person name="Spagnuolo A."/>
            <person name="Stainier D."/>
            <person name="Suzuki M.M."/>
            <person name="Tassy O."/>
            <person name="Takatori N."/>
            <person name="Tokuoka M."/>
            <person name="Yagi K."/>
            <person name="Yoshizaki F."/>
            <person name="Wada S."/>
            <person name="Zhang C."/>
            <person name="Hyatt P.D."/>
            <person name="Larimer F."/>
            <person name="Detter C."/>
            <person name="Doggett N."/>
            <person name="Glavina T."/>
            <person name="Hawkins T."/>
            <person name="Richardson P."/>
            <person name="Lucas S."/>
            <person name="Kohara Y."/>
            <person name="Levine M."/>
            <person name="Satoh N."/>
            <person name="Rokhsar D.S."/>
        </authorList>
    </citation>
    <scope>NUCLEOTIDE SEQUENCE [LARGE SCALE GENOMIC DNA]</scope>
</reference>
<name>H2XVG1_CIOIN</name>
<reference evidence="6" key="2">
    <citation type="submission" date="2025-08" db="UniProtKB">
        <authorList>
            <consortium name="Ensembl"/>
        </authorList>
    </citation>
    <scope>IDENTIFICATION</scope>
</reference>
<keyword evidence="7" id="KW-1185">Reference proteome</keyword>
<dbReference type="Gene3D" id="3.30.40.10">
    <property type="entry name" value="Zinc/RING finger domain, C3HC4 (zinc finger)"/>
    <property type="match status" value="1"/>
</dbReference>
<dbReference type="InterPro" id="IPR019786">
    <property type="entry name" value="Zinc_finger_PHD-type_CS"/>
</dbReference>
<dbReference type="InParanoid" id="H2XVG1"/>
<protein>
    <recommendedName>
        <fullName evidence="5">PHD-type domain-containing protein</fullName>
    </recommendedName>
</protein>
<sequence length="143" mass="16510">YSIAVKILQNLDDLKTLCSVCGSSQEVTQSPWIGCDICFRWYHRKCINVPKKSFEHVKIEEWKCPVCICHTEYEIKSQQLNHLSNKEFEEKFQIAIKLSSEKGKIIDALEKTCQTGIKCGTEKDGLQNFKSIQPTIVLKQVHY</sequence>
<dbReference type="HOGENOM" id="CLU_1810458_0_0_1"/>
<accession>H2XVG1</accession>
<dbReference type="PROSITE" id="PS50016">
    <property type="entry name" value="ZF_PHD_2"/>
    <property type="match status" value="1"/>
</dbReference>
<keyword evidence="3" id="KW-0862">Zinc</keyword>
<dbReference type="Pfam" id="PF00628">
    <property type="entry name" value="PHD"/>
    <property type="match status" value="1"/>
</dbReference>
<dbReference type="InterPro" id="IPR013083">
    <property type="entry name" value="Znf_RING/FYVE/PHD"/>
</dbReference>
<evidence type="ECO:0000256" key="3">
    <source>
        <dbReference type="ARBA" id="ARBA00022833"/>
    </source>
</evidence>
<feature type="domain" description="PHD-type" evidence="5">
    <location>
        <begin position="15"/>
        <end position="70"/>
    </location>
</feature>
<dbReference type="InterPro" id="IPR011011">
    <property type="entry name" value="Znf_FYVE_PHD"/>
</dbReference>
<dbReference type="STRING" id="7719.ENSCINP00000033645"/>
<reference evidence="6" key="3">
    <citation type="submission" date="2025-09" db="UniProtKB">
        <authorList>
            <consortium name="Ensembl"/>
        </authorList>
    </citation>
    <scope>IDENTIFICATION</scope>
</reference>
<dbReference type="InterPro" id="IPR001965">
    <property type="entry name" value="Znf_PHD"/>
</dbReference>
<dbReference type="SMART" id="SM00249">
    <property type="entry name" value="PHD"/>
    <property type="match status" value="1"/>
</dbReference>
<dbReference type="InterPro" id="IPR019787">
    <property type="entry name" value="Znf_PHD-finger"/>
</dbReference>
<dbReference type="SUPFAM" id="SSF57903">
    <property type="entry name" value="FYVE/PHD zinc finger"/>
    <property type="match status" value="1"/>
</dbReference>
<evidence type="ECO:0000256" key="2">
    <source>
        <dbReference type="ARBA" id="ARBA00022771"/>
    </source>
</evidence>
<dbReference type="AlphaFoldDB" id="H2XVG1"/>
<dbReference type="Proteomes" id="UP000008144">
    <property type="component" value="Unassembled WGS sequence"/>
</dbReference>
<keyword evidence="2 4" id="KW-0863">Zinc-finger</keyword>
<dbReference type="PROSITE" id="PS01359">
    <property type="entry name" value="ZF_PHD_1"/>
    <property type="match status" value="1"/>
</dbReference>
<dbReference type="Ensembl" id="ENSCINT00000036612.1">
    <property type="protein sequence ID" value="ENSCINP00000033645.1"/>
    <property type="gene ID" value="ENSCING00000022639.1"/>
</dbReference>
<dbReference type="GO" id="GO:0008270">
    <property type="term" value="F:zinc ion binding"/>
    <property type="evidence" value="ECO:0007669"/>
    <property type="project" value="UniProtKB-KW"/>
</dbReference>
<evidence type="ECO:0000256" key="1">
    <source>
        <dbReference type="ARBA" id="ARBA00022723"/>
    </source>
</evidence>
<evidence type="ECO:0000313" key="6">
    <source>
        <dbReference type="Ensembl" id="ENSCINP00000033645.1"/>
    </source>
</evidence>
<evidence type="ECO:0000313" key="7">
    <source>
        <dbReference type="Proteomes" id="UP000008144"/>
    </source>
</evidence>
<proteinExistence type="predicted"/>